<dbReference type="InterPro" id="IPR011335">
    <property type="entry name" value="Restrct_endonuc-II-like"/>
</dbReference>
<dbReference type="Proteomes" id="UP000275910">
    <property type="component" value="Unassembled WGS sequence"/>
</dbReference>
<dbReference type="PANTHER" id="PTHR38590">
    <property type="entry name" value="BLL0828 PROTEIN"/>
    <property type="match status" value="1"/>
</dbReference>
<keyword evidence="2" id="KW-0540">Nuclease</keyword>
<dbReference type="InterPro" id="IPR007569">
    <property type="entry name" value="DUF559"/>
</dbReference>
<evidence type="ECO:0000259" key="1">
    <source>
        <dbReference type="Pfam" id="PF04480"/>
    </source>
</evidence>
<keyword evidence="2" id="KW-0255">Endonuclease</keyword>
<dbReference type="InterPro" id="IPR047216">
    <property type="entry name" value="Endonuclease_DUF559_bact"/>
</dbReference>
<evidence type="ECO:0000313" key="3">
    <source>
        <dbReference type="Proteomes" id="UP000275910"/>
    </source>
</evidence>
<dbReference type="RefSeq" id="WP_123646983.1">
    <property type="nucleotide sequence ID" value="NZ_RCTY01000021.1"/>
</dbReference>
<name>A0A3N2RJ48_LYSEN</name>
<comment type="caution">
    <text evidence="2">The sequence shown here is derived from an EMBL/GenBank/DDBJ whole genome shotgun (WGS) entry which is preliminary data.</text>
</comment>
<dbReference type="EMBL" id="RCTY01000021">
    <property type="protein sequence ID" value="ROU07505.1"/>
    <property type="molecule type" value="Genomic_DNA"/>
</dbReference>
<organism evidence="2 3">
    <name type="scientific">Lysobacter enzymogenes</name>
    <dbReference type="NCBI Taxonomy" id="69"/>
    <lineage>
        <taxon>Bacteria</taxon>
        <taxon>Pseudomonadati</taxon>
        <taxon>Pseudomonadota</taxon>
        <taxon>Gammaproteobacteria</taxon>
        <taxon>Lysobacterales</taxon>
        <taxon>Lysobacteraceae</taxon>
        <taxon>Lysobacter</taxon>
    </lineage>
</organism>
<feature type="domain" description="DUF559" evidence="1">
    <location>
        <begin position="5"/>
        <end position="110"/>
    </location>
</feature>
<dbReference type="SUPFAM" id="SSF52980">
    <property type="entry name" value="Restriction endonuclease-like"/>
    <property type="match status" value="1"/>
</dbReference>
<evidence type="ECO:0000313" key="2">
    <source>
        <dbReference type="EMBL" id="ROU07505.1"/>
    </source>
</evidence>
<gene>
    <name evidence="2" type="ORF">D9T17_08185</name>
</gene>
<keyword evidence="2" id="KW-0378">Hydrolase</keyword>
<dbReference type="CDD" id="cd01038">
    <property type="entry name" value="Endonuclease_DUF559"/>
    <property type="match status" value="1"/>
</dbReference>
<accession>A0A3N2RJ48</accession>
<dbReference type="GO" id="GO:0004519">
    <property type="term" value="F:endonuclease activity"/>
    <property type="evidence" value="ECO:0007669"/>
    <property type="project" value="UniProtKB-KW"/>
</dbReference>
<dbReference type="PANTHER" id="PTHR38590:SF1">
    <property type="entry name" value="BLL0828 PROTEIN"/>
    <property type="match status" value="1"/>
</dbReference>
<reference evidence="2 3" key="1">
    <citation type="submission" date="2018-10" db="EMBL/GenBank/DDBJ databases">
        <title>The genome of Lysobacter enzymogenes OH11.</title>
        <authorList>
            <person name="Liu F."/>
            <person name="Zhao Y."/>
            <person name="Qian G."/>
            <person name="Chen Y."/>
            <person name="Xu H."/>
        </authorList>
    </citation>
    <scope>NUCLEOTIDE SEQUENCE [LARGE SCALE GENOMIC DNA]</scope>
    <source>
        <strain evidence="2 3">OH11</strain>
    </source>
</reference>
<proteinExistence type="predicted"/>
<dbReference type="Pfam" id="PF04480">
    <property type="entry name" value="DUF559"/>
    <property type="match status" value="1"/>
</dbReference>
<protein>
    <submittedName>
        <fullName evidence="2">Endonuclease domain-containing protein</fullName>
    </submittedName>
</protein>
<dbReference type="Gene3D" id="3.40.960.10">
    <property type="entry name" value="VSR Endonuclease"/>
    <property type="match status" value="1"/>
</dbReference>
<sequence>MRPRQKRDFARRLRRTMTDAEQRLWYHLRNRALLGFKFRRQAPIGRYVADFACIERCLIVEIDGGQHNGRLADAARTRALQAEGYRVLRFWNNDVLLQTHAVLEQILATLHGRPRDDRLS</sequence>
<dbReference type="AlphaFoldDB" id="A0A3N2RJ48"/>